<evidence type="ECO:0000313" key="2">
    <source>
        <dbReference type="EMBL" id="EHY56546.1"/>
    </source>
</evidence>
<evidence type="ECO:0000313" key="3">
    <source>
        <dbReference type="Proteomes" id="UP000007304"/>
    </source>
</evidence>
<protein>
    <recommendedName>
        <fullName evidence="4">L-ornithine N(5)-monooxygenase</fullName>
    </recommendedName>
</protein>
<dbReference type="Proteomes" id="UP000007304">
    <property type="component" value="Unassembled WGS sequence"/>
</dbReference>
<organism evidence="2 3">
    <name type="scientific">Exophiala dermatitidis (strain ATCC 34100 / CBS 525.76 / NIH/UT8656)</name>
    <name type="common">Black yeast</name>
    <name type="synonym">Wangiella dermatitidis</name>
    <dbReference type="NCBI Taxonomy" id="858893"/>
    <lineage>
        <taxon>Eukaryota</taxon>
        <taxon>Fungi</taxon>
        <taxon>Dikarya</taxon>
        <taxon>Ascomycota</taxon>
        <taxon>Pezizomycotina</taxon>
        <taxon>Eurotiomycetes</taxon>
        <taxon>Chaetothyriomycetidae</taxon>
        <taxon>Chaetothyriales</taxon>
        <taxon>Herpotrichiellaceae</taxon>
        <taxon>Exophiala</taxon>
    </lineage>
</organism>
<dbReference type="Gene3D" id="3.50.50.60">
    <property type="entry name" value="FAD/NAD(P)-binding domain"/>
    <property type="match status" value="1"/>
</dbReference>
<dbReference type="OMA" id="ASWDIQT"/>
<dbReference type="InParanoid" id="H6BXL9"/>
<dbReference type="InterPro" id="IPR029731">
    <property type="entry name" value="OSGIN1/2"/>
</dbReference>
<feature type="compositionally biased region" description="Polar residues" evidence="1">
    <location>
        <begin position="585"/>
        <end position="594"/>
    </location>
</feature>
<accession>H6BXL9</accession>
<dbReference type="EMBL" id="JH226133">
    <property type="protein sequence ID" value="EHY56546.1"/>
    <property type="molecule type" value="Genomic_DNA"/>
</dbReference>
<feature type="region of interest" description="Disordered" evidence="1">
    <location>
        <begin position="466"/>
        <end position="521"/>
    </location>
</feature>
<evidence type="ECO:0000256" key="1">
    <source>
        <dbReference type="SAM" id="MobiDB-lite"/>
    </source>
</evidence>
<dbReference type="InterPro" id="IPR036188">
    <property type="entry name" value="FAD/NAD-bd_sf"/>
</dbReference>
<feature type="compositionally biased region" description="Low complexity" evidence="1">
    <location>
        <begin position="480"/>
        <end position="490"/>
    </location>
</feature>
<sequence>MAHGEPREVDTVIVGNGPSALILSYILHGNIPYYDVSSPHPDHILHDKLVQCTHHGRTDWGDHNDSHNHDHDRDHDLLNLDIDSLTEHFTASRFSYSTQALPVNVLFDTLIRPLGETDDAQKKTCVKWRPDSSRAVSHLVIGNTPQAGGQWVDNPVHASWDIGTLSYAGMISLPGYTFDEHYQRRNGKPTPVYLRPSRRAVADYLAAYPDAAGIGDAVVNGEQVAGIWRQESGGFYIASHNIACRNLILASGIFSHLIPPPPLLEPLLHLRGNICGTELDSAAVQASSDYLLVVGSGFSAADVIISCPSTQKILHVYKWAPSTSPSPLRACHQQAYPEYAGIYRRMKLAAIAALQGEHKRPRARHTHSDFDSSRDWAATYEGLPNAEIVDVQILQKENNGAEGDHGSVNYRPAAAAASSATAMVTFRIGSAPPFQRRVSDLAYVVGRRGSLDYLAPELLKEVLESPPPATDAWADNDDPNGSGSIGNINGEHNIKGNNSHIVSTTNNTSTTTTTSSNPTQTMISGQTLREKANQDLQVAPHVFIIGSLTGDSLIRFAYGGCAYAAGRIIPRNDDGRNHGHDTPQDSENGPSHGQFNGLEKGDTKANGQAASSNLVTRDYGSNSDNWSGRAPWVRGRHQTPSPSGSPSRIPAMNGLDGHERVPTPKTGRSRAASHARG</sequence>
<dbReference type="GeneID" id="20309263"/>
<dbReference type="PANTHER" id="PTHR15192">
    <property type="entry name" value="PROTEIN CBG05349"/>
    <property type="match status" value="1"/>
</dbReference>
<evidence type="ECO:0008006" key="4">
    <source>
        <dbReference type="Google" id="ProtNLM"/>
    </source>
</evidence>
<feature type="compositionally biased region" description="Low complexity" evidence="1">
    <location>
        <begin position="497"/>
        <end position="521"/>
    </location>
</feature>
<proteinExistence type="predicted"/>
<dbReference type="AlphaFoldDB" id="H6BXL9"/>
<feature type="compositionally biased region" description="Basic residues" evidence="1">
    <location>
        <begin position="667"/>
        <end position="677"/>
    </location>
</feature>
<dbReference type="eggNOG" id="ENOG502QRUQ">
    <property type="taxonomic scope" value="Eukaryota"/>
</dbReference>
<feature type="region of interest" description="Disordered" evidence="1">
    <location>
        <begin position="571"/>
        <end position="677"/>
    </location>
</feature>
<dbReference type="RefSeq" id="XP_009157007.1">
    <property type="nucleotide sequence ID" value="XM_009158759.1"/>
</dbReference>
<feature type="compositionally biased region" description="Basic and acidic residues" evidence="1">
    <location>
        <begin position="571"/>
        <end position="583"/>
    </location>
</feature>
<name>H6BXL9_EXODN</name>
<dbReference type="STRING" id="858893.H6BXL9"/>
<dbReference type="PANTHER" id="PTHR15192:SF8">
    <property type="entry name" value="FAD_NAD(P)-BINDING DOMAIN-CONTAINING PROTEIN"/>
    <property type="match status" value="1"/>
</dbReference>
<gene>
    <name evidence="2" type="ORF">HMPREF1120_04624</name>
</gene>
<keyword evidence="3" id="KW-1185">Reference proteome</keyword>
<dbReference type="HOGENOM" id="CLU_026100_0_0_1"/>
<reference evidence="2" key="1">
    <citation type="submission" date="2011-07" db="EMBL/GenBank/DDBJ databases">
        <title>The Genome Sequence of Exophiala (Wangiella) dermatitidis NIH/UT8656.</title>
        <authorList>
            <consortium name="The Broad Institute Genome Sequencing Platform"/>
            <person name="Cuomo C."/>
            <person name="Wang Z."/>
            <person name="Hunicke-Smith S."/>
            <person name="Szanislo P.J."/>
            <person name="Earl A."/>
            <person name="Young S.K."/>
            <person name="Zeng Q."/>
            <person name="Gargeya S."/>
            <person name="Fitzgerald M."/>
            <person name="Haas B."/>
            <person name="Abouelleil A."/>
            <person name="Alvarado L."/>
            <person name="Arachchi H.M."/>
            <person name="Berlin A."/>
            <person name="Brown A."/>
            <person name="Chapman S.B."/>
            <person name="Chen Z."/>
            <person name="Dunbar C."/>
            <person name="Freedman E."/>
            <person name="Gearin G."/>
            <person name="Gellesch M."/>
            <person name="Goldberg J."/>
            <person name="Griggs A."/>
            <person name="Gujja S."/>
            <person name="Heiman D."/>
            <person name="Howarth C."/>
            <person name="Larson L."/>
            <person name="Lui A."/>
            <person name="MacDonald P.J.P."/>
            <person name="Montmayeur A."/>
            <person name="Murphy C."/>
            <person name="Neiman D."/>
            <person name="Pearson M."/>
            <person name="Priest M."/>
            <person name="Roberts A."/>
            <person name="Saif S."/>
            <person name="Shea T."/>
            <person name="Shenoy N."/>
            <person name="Sisk P."/>
            <person name="Stolte C."/>
            <person name="Sykes S."/>
            <person name="Wortman J."/>
            <person name="Nusbaum C."/>
            <person name="Birren B."/>
        </authorList>
    </citation>
    <scope>NUCLEOTIDE SEQUENCE</scope>
    <source>
        <strain evidence="2">NIH/UT8656</strain>
    </source>
</reference>
<dbReference type="VEuPathDB" id="FungiDB:HMPREF1120_04624"/>
<feature type="compositionally biased region" description="Polar residues" evidence="1">
    <location>
        <begin position="605"/>
        <end position="626"/>
    </location>
</feature>
<dbReference type="SUPFAM" id="SSF51905">
    <property type="entry name" value="FAD/NAD(P)-binding domain"/>
    <property type="match status" value="1"/>
</dbReference>
<dbReference type="OrthoDB" id="412005at2759"/>